<dbReference type="InterPro" id="IPR039068">
    <property type="entry name" value="PqqC-like"/>
</dbReference>
<sequence>DLCDKDDLSAEELRFFLANYRINMQRFHLHVAAYSLIVPFPMREELYHNLYDEFGQGDFKKAHPNLFEPLMDLLGGAKESDINPETCHLLNTKINLCWFADGFHWGIGGMGALELAIP</sequence>
<dbReference type="GO" id="GO:0016491">
    <property type="term" value="F:oxidoreductase activity"/>
    <property type="evidence" value="ECO:0007669"/>
    <property type="project" value="UniProtKB-KW"/>
</dbReference>
<dbReference type="Pfam" id="PF14518">
    <property type="entry name" value="Haem_oxygenas_2"/>
    <property type="match status" value="1"/>
</dbReference>
<gene>
    <name evidence="2" type="ORF">B1A_21370</name>
</gene>
<dbReference type="PANTHER" id="PTHR40279:SF3">
    <property type="entry name" value="4-AMINOBENZOATE SYNTHASE"/>
    <property type="match status" value="1"/>
</dbReference>
<evidence type="ECO:0000313" key="2">
    <source>
        <dbReference type="EMBL" id="EQD28061.1"/>
    </source>
</evidence>
<dbReference type="InterPro" id="IPR016084">
    <property type="entry name" value="Haem_Oase-like_multi-hlx"/>
</dbReference>
<dbReference type="Gene3D" id="1.20.910.10">
    <property type="entry name" value="Heme oxygenase-like"/>
    <property type="match status" value="1"/>
</dbReference>
<protein>
    <submittedName>
        <fullName evidence="2">Uncharacterized protein</fullName>
    </submittedName>
</protein>
<feature type="non-terminal residue" evidence="2">
    <location>
        <position position="1"/>
    </location>
</feature>
<dbReference type="EMBL" id="AUZX01015796">
    <property type="protein sequence ID" value="EQD28061.1"/>
    <property type="molecule type" value="Genomic_DNA"/>
</dbReference>
<comment type="caution">
    <text evidence="2">The sequence shown here is derived from an EMBL/GenBank/DDBJ whole genome shotgun (WGS) entry which is preliminary data.</text>
</comment>
<organism evidence="2">
    <name type="scientific">mine drainage metagenome</name>
    <dbReference type="NCBI Taxonomy" id="410659"/>
    <lineage>
        <taxon>unclassified sequences</taxon>
        <taxon>metagenomes</taxon>
        <taxon>ecological metagenomes</taxon>
    </lineage>
</organism>
<evidence type="ECO:0000256" key="1">
    <source>
        <dbReference type="ARBA" id="ARBA00023002"/>
    </source>
</evidence>
<dbReference type="SUPFAM" id="SSF48613">
    <property type="entry name" value="Heme oxygenase-like"/>
    <property type="match status" value="1"/>
</dbReference>
<dbReference type="PANTHER" id="PTHR40279">
    <property type="entry name" value="PQQC-LIKE PROTEIN"/>
    <property type="match status" value="1"/>
</dbReference>
<proteinExistence type="predicted"/>
<reference evidence="2" key="1">
    <citation type="submission" date="2013-08" db="EMBL/GenBank/DDBJ databases">
        <authorList>
            <person name="Mendez C."/>
            <person name="Richter M."/>
            <person name="Ferrer M."/>
            <person name="Sanchez J."/>
        </authorList>
    </citation>
    <scope>NUCLEOTIDE SEQUENCE</scope>
</reference>
<dbReference type="AlphaFoldDB" id="T0XZ77"/>
<name>T0XZ77_9ZZZZ</name>
<accession>T0XZ77</accession>
<reference evidence="2" key="2">
    <citation type="journal article" date="2014" name="ISME J.">
        <title>Microbial stratification in low pH oxic and suboxic macroscopic growths along an acid mine drainage.</title>
        <authorList>
            <person name="Mendez-Garcia C."/>
            <person name="Mesa V."/>
            <person name="Sprenger R.R."/>
            <person name="Richter M."/>
            <person name="Diez M.S."/>
            <person name="Solano J."/>
            <person name="Bargiela R."/>
            <person name="Golyshina O.V."/>
            <person name="Manteca A."/>
            <person name="Ramos J.L."/>
            <person name="Gallego J.R."/>
            <person name="Llorente I."/>
            <person name="Martins Dos Santos V.A."/>
            <person name="Jensen O.N."/>
            <person name="Pelaez A.I."/>
            <person name="Sanchez J."/>
            <person name="Ferrer M."/>
        </authorList>
    </citation>
    <scope>NUCLEOTIDE SEQUENCE</scope>
</reference>
<feature type="non-terminal residue" evidence="2">
    <location>
        <position position="118"/>
    </location>
</feature>
<keyword evidence="1" id="KW-0560">Oxidoreductase</keyword>